<dbReference type="FunFam" id="1.25.40.720:FF:000004">
    <property type="entry name" value="WGS project CABT00000000 data, contig 2.6"/>
    <property type="match status" value="1"/>
</dbReference>
<dbReference type="AlphaFoldDB" id="A0AAD6CCL2"/>
<dbReference type="InterPro" id="IPR038528">
    <property type="entry name" value="TEL2_C_sf"/>
</dbReference>
<feature type="domain" description="Telomere length regulation protein conserved" evidence="3">
    <location>
        <begin position="596"/>
        <end position="707"/>
    </location>
</feature>
<accession>A0AAD6CCL2</accession>
<dbReference type="PANTHER" id="PTHR15830">
    <property type="entry name" value="TELOMERE LENGTH REGULATION PROTEIN TEL2 FAMILY MEMBER"/>
    <property type="match status" value="1"/>
</dbReference>
<dbReference type="EMBL" id="JAPVEA010000002">
    <property type="protein sequence ID" value="KAJ5460369.1"/>
    <property type="molecule type" value="Genomic_DNA"/>
</dbReference>
<sequence>MDGLLTAVKTINRGAESPLVAVETQSRNDAVIKPAVDLGQDISSQQLIQILKSHPSTEELAAALAALDPFNNSRKIQELDIRIPGPTTAQILQTLVSTTIPDHWTALDGNNRKAKVAKCRAALLRCLSSIAGLGSIVAQLRTLIASSRPAAHKAEGSNNHLMTRDLLSVLAALLEPKDFLTRIYTDISSLYENKTRQQVAWREFVSLIAAGKILSTAAEALAVANASEPMSPVSWIGDGPRYAIKINDENGWTSLALLTGRALSLGYADQLVREVYSEFLFKQPSPENFSLLVDHLRQPEQMAVLEAIFRDVQKKYFSGDLSEPFSQPDASNNIITGVAALCKTIIADRPFLKDQVLGWLSKSQGGSIQTTGLRRALLATYSDSADTLKSLLARSLEQFGDKFFIKHVPNITQNTNAQAILLAAGQLNRLDPLQLHGIGRTSVFLNAVSNRLAASSNRARFLGMIVGMGISQLIEEPGKAMKFDLEEMQSEEALWYLSLTTVYDKVGPVESIKTLQKAPSNTQQPTKGAHSGQNQKPSTASKRPQASKIVSIEEIDDSGEETDEDDDLLPYEKPDDDAEDEDEDPTLVQRNKPSAPVYIRDLITYLRDTENVERYHLAISTAPSLIRRKTGFGTELAEQVEELALTLVSLQNDNNHPSFHESRLQSMIALIVSQPLKMGRWFAAIFFGGDLSQVQRSAVLTALGLCAREIAGNGEEDAKALNLPMLGDTSFPSKRLSPALEAVFMGANESPIATLTREMSRTSLQPLAADAADRMTGPNALKVRTFSSRMEVEKKRQQREAQRQKKVVKDVHKVLAEGFFYPLQGRFEIMMLQLASSSAPSHNPFFVPHILSLFLQTLSLIFSTAGPHSPSLPGFTHETLSLLLSLHTAPISSEPTVTAALLNLFLAVVDVNIASGSNGEERLVTEHATRVLELREWASEVFDRMPAGSSKADSGPFADPQEQVRTLAAGVMVRLGEVIERYQGRLMGVNAGFKY</sequence>
<dbReference type="Proteomes" id="UP001213681">
    <property type="component" value="Unassembled WGS sequence"/>
</dbReference>
<evidence type="ECO:0000256" key="1">
    <source>
        <dbReference type="ARBA" id="ARBA00006133"/>
    </source>
</evidence>
<evidence type="ECO:0000313" key="4">
    <source>
        <dbReference type="EMBL" id="KAJ5460369.1"/>
    </source>
</evidence>
<feature type="region of interest" description="Disordered" evidence="2">
    <location>
        <begin position="515"/>
        <end position="593"/>
    </location>
</feature>
<dbReference type="InterPro" id="IPR019337">
    <property type="entry name" value="Telomere_length_regulation_dom"/>
</dbReference>
<evidence type="ECO:0000256" key="2">
    <source>
        <dbReference type="SAM" id="MobiDB-lite"/>
    </source>
</evidence>
<dbReference type="GO" id="GO:0051083">
    <property type="term" value="P:'de novo' cotranslational protein folding"/>
    <property type="evidence" value="ECO:0007669"/>
    <property type="project" value="TreeGrafter"/>
</dbReference>
<comment type="caution">
    <text evidence="4">The sequence shown here is derived from an EMBL/GenBank/DDBJ whole genome shotgun (WGS) entry which is preliminary data.</text>
</comment>
<feature type="compositionally biased region" description="Polar residues" evidence="2">
    <location>
        <begin position="515"/>
        <end position="544"/>
    </location>
</feature>
<organism evidence="4 5">
    <name type="scientific">Penicillium daleae</name>
    <dbReference type="NCBI Taxonomy" id="63821"/>
    <lineage>
        <taxon>Eukaryota</taxon>
        <taxon>Fungi</taxon>
        <taxon>Dikarya</taxon>
        <taxon>Ascomycota</taxon>
        <taxon>Pezizomycotina</taxon>
        <taxon>Eurotiomycetes</taxon>
        <taxon>Eurotiomycetidae</taxon>
        <taxon>Eurotiales</taxon>
        <taxon>Aspergillaceae</taxon>
        <taxon>Penicillium</taxon>
    </lineage>
</organism>
<dbReference type="GO" id="GO:0051879">
    <property type="term" value="F:Hsp90 protein binding"/>
    <property type="evidence" value="ECO:0007669"/>
    <property type="project" value="TreeGrafter"/>
</dbReference>
<dbReference type="GO" id="GO:0042162">
    <property type="term" value="F:telomeric DNA binding"/>
    <property type="evidence" value="ECO:0007669"/>
    <property type="project" value="TreeGrafter"/>
</dbReference>
<reference evidence="4" key="1">
    <citation type="submission" date="2022-12" db="EMBL/GenBank/DDBJ databases">
        <authorList>
            <person name="Petersen C."/>
        </authorList>
    </citation>
    <scope>NUCLEOTIDE SEQUENCE</scope>
    <source>
        <strain evidence="4">IBT 16125</strain>
    </source>
</reference>
<dbReference type="GeneID" id="81595547"/>
<proteinExistence type="inferred from homology"/>
<evidence type="ECO:0000259" key="3">
    <source>
        <dbReference type="Pfam" id="PF10193"/>
    </source>
</evidence>
<dbReference type="PANTHER" id="PTHR15830:SF10">
    <property type="entry name" value="TELOMERE LENGTH REGULATION PROTEIN TEL2 HOMOLOG"/>
    <property type="match status" value="1"/>
</dbReference>
<dbReference type="GO" id="GO:0005829">
    <property type="term" value="C:cytosol"/>
    <property type="evidence" value="ECO:0007669"/>
    <property type="project" value="TreeGrafter"/>
</dbReference>
<protein>
    <recommendedName>
        <fullName evidence="3">Telomere length regulation protein conserved domain-containing protein</fullName>
    </recommendedName>
</protein>
<dbReference type="RefSeq" id="XP_056769411.1">
    <property type="nucleotide sequence ID" value="XM_056905304.1"/>
</dbReference>
<dbReference type="Pfam" id="PF10193">
    <property type="entry name" value="Telomere_reg-2"/>
    <property type="match status" value="1"/>
</dbReference>
<dbReference type="Gene3D" id="1.25.40.720">
    <property type="entry name" value="Telomere length regulation protein 2, C-terminal domain"/>
    <property type="match status" value="2"/>
</dbReference>
<keyword evidence="5" id="KW-1185">Reference proteome</keyword>
<feature type="compositionally biased region" description="Acidic residues" evidence="2">
    <location>
        <begin position="553"/>
        <end position="585"/>
    </location>
</feature>
<name>A0AAD6CCL2_9EURO</name>
<comment type="similarity">
    <text evidence="1">Belongs to the TEL2 family.</text>
</comment>
<evidence type="ECO:0000313" key="5">
    <source>
        <dbReference type="Proteomes" id="UP001213681"/>
    </source>
</evidence>
<gene>
    <name evidence="4" type="ORF">N7458_001921</name>
</gene>
<dbReference type="InterPro" id="IPR051970">
    <property type="entry name" value="TEL2_Regulation"/>
</dbReference>
<reference evidence="4" key="2">
    <citation type="journal article" date="2023" name="IMA Fungus">
        <title>Comparative genomic study of the Penicillium genus elucidates a diverse pangenome and 15 lateral gene transfer events.</title>
        <authorList>
            <person name="Petersen C."/>
            <person name="Sorensen T."/>
            <person name="Nielsen M.R."/>
            <person name="Sondergaard T.E."/>
            <person name="Sorensen J.L."/>
            <person name="Fitzpatrick D.A."/>
            <person name="Frisvad J.C."/>
            <person name="Nielsen K.L."/>
        </authorList>
    </citation>
    <scope>NUCLEOTIDE SEQUENCE</scope>
    <source>
        <strain evidence="4">IBT 16125</strain>
    </source>
</reference>